<dbReference type="InterPro" id="IPR015421">
    <property type="entry name" value="PyrdxlP-dep_Trfase_major"/>
</dbReference>
<evidence type="ECO:0000313" key="5">
    <source>
        <dbReference type="EMBL" id="MCE5972256.1"/>
    </source>
</evidence>
<comment type="cofactor">
    <cofactor evidence="1">
        <name>pyridoxal 5'-phosphate</name>
        <dbReference type="ChEBI" id="CHEBI:597326"/>
    </cofactor>
</comment>
<dbReference type="CDD" id="cd00610">
    <property type="entry name" value="OAT_like"/>
    <property type="match status" value="1"/>
</dbReference>
<evidence type="ECO:0000313" key="6">
    <source>
        <dbReference type="Proteomes" id="UP001521181"/>
    </source>
</evidence>
<dbReference type="Pfam" id="PF00202">
    <property type="entry name" value="Aminotran_3"/>
    <property type="match status" value="1"/>
</dbReference>
<dbReference type="RefSeq" id="WP_233675263.1">
    <property type="nucleotide sequence ID" value="NZ_JAJUOS010000001.1"/>
</dbReference>
<dbReference type="InterPro" id="IPR015424">
    <property type="entry name" value="PyrdxlP-dep_Trfase"/>
</dbReference>
<dbReference type="PANTHER" id="PTHR43094:SF1">
    <property type="entry name" value="AMINOTRANSFERASE CLASS-III"/>
    <property type="match status" value="1"/>
</dbReference>
<evidence type="ECO:0000256" key="2">
    <source>
        <dbReference type="ARBA" id="ARBA00008954"/>
    </source>
</evidence>
<sequence>MFAKHHNLDPAEIAQADKRHVLHPWSDLKTMHTEDPLVMAEAKGIHISDAEGNRYIDGIGGMWCVQVGYGREELIETMAEQARRLCYYTPFGAMANVPAAQLAQALAARAPGDLNTVSFATSGSGAVDSAIRFAHFYFNCLDQPSKRQVIVRMDSYHGSTYLTASMNGKRRDWSQFDYARELVHFLPSVNAFRRPKGQSLEDFANEKVADLEAMILELGPENVACFVAEPIQASGGVIVPPEMYLPRCLEICRKYDVLYISDEVVTAFGRLGHIFASKDVFGITPDIITCAKGLTSGYIPMGATIYSDRLIKAISGENAVDHPYFTNGFTYSGHPVAAAVALKNLEILEGDGILEQVRDTGPYFQAGLQKLRELPIVGDVRGMGLMACVECVVRKIGAEPGEADMAVAARVDAHAQERGLILRPFESLCILSPPLIVTKEDIDRIISILRDSLIATQNDLIAEGIWSPPARG</sequence>
<dbReference type="EMBL" id="JAJUOS010000001">
    <property type="protein sequence ID" value="MCE5972256.1"/>
    <property type="molecule type" value="Genomic_DNA"/>
</dbReference>
<dbReference type="PANTHER" id="PTHR43094">
    <property type="entry name" value="AMINOTRANSFERASE"/>
    <property type="match status" value="1"/>
</dbReference>
<evidence type="ECO:0000256" key="4">
    <source>
        <dbReference type="RuleBase" id="RU003560"/>
    </source>
</evidence>
<accession>A0ABS8YQU1</accession>
<dbReference type="Gene3D" id="3.40.640.10">
    <property type="entry name" value="Type I PLP-dependent aspartate aminotransferase-like (Major domain)"/>
    <property type="match status" value="1"/>
</dbReference>
<evidence type="ECO:0000256" key="1">
    <source>
        <dbReference type="ARBA" id="ARBA00001933"/>
    </source>
</evidence>
<keyword evidence="3 4" id="KW-0663">Pyridoxal phosphate</keyword>
<dbReference type="Gene3D" id="3.90.1150.10">
    <property type="entry name" value="Aspartate Aminotransferase, domain 1"/>
    <property type="match status" value="1"/>
</dbReference>
<dbReference type="SUPFAM" id="SSF53383">
    <property type="entry name" value="PLP-dependent transferases"/>
    <property type="match status" value="1"/>
</dbReference>
<dbReference type="NCBIfam" id="NF005447">
    <property type="entry name" value="PRK07036.1"/>
    <property type="match status" value="1"/>
</dbReference>
<dbReference type="InterPro" id="IPR005814">
    <property type="entry name" value="Aminotrans_3"/>
</dbReference>
<dbReference type="GO" id="GO:0008483">
    <property type="term" value="F:transaminase activity"/>
    <property type="evidence" value="ECO:0007669"/>
    <property type="project" value="UniProtKB-KW"/>
</dbReference>
<proteinExistence type="inferred from homology"/>
<reference evidence="5 6" key="1">
    <citation type="submission" date="2021-12" db="EMBL/GenBank/DDBJ databases">
        <title>Sinirhodobacter sp. WL0062 is a bacterium isolated from seawater.</title>
        <authorList>
            <person name="Wang L."/>
            <person name="He W."/>
            <person name="Zhang D.-F."/>
        </authorList>
    </citation>
    <scope>NUCLEOTIDE SEQUENCE [LARGE SCALE GENOMIC DNA]</scope>
    <source>
        <strain evidence="5 6">WL0062</strain>
    </source>
</reference>
<keyword evidence="6" id="KW-1185">Reference proteome</keyword>
<comment type="similarity">
    <text evidence="2 4">Belongs to the class-III pyridoxal-phosphate-dependent aminotransferase family.</text>
</comment>
<dbReference type="Proteomes" id="UP001521181">
    <property type="component" value="Unassembled WGS sequence"/>
</dbReference>
<dbReference type="InterPro" id="IPR015422">
    <property type="entry name" value="PyrdxlP-dep_Trfase_small"/>
</dbReference>
<evidence type="ECO:0000256" key="3">
    <source>
        <dbReference type="ARBA" id="ARBA00022898"/>
    </source>
</evidence>
<protein>
    <submittedName>
        <fullName evidence="5">Aminotransferase</fullName>
    </submittedName>
</protein>
<dbReference type="InterPro" id="IPR049704">
    <property type="entry name" value="Aminotrans_3_PPA_site"/>
</dbReference>
<comment type="caution">
    <text evidence="5">The sequence shown here is derived from an EMBL/GenBank/DDBJ whole genome shotgun (WGS) entry which is preliminary data.</text>
</comment>
<name>A0ABS8YQU1_9RHOB</name>
<dbReference type="PIRSF" id="PIRSF000521">
    <property type="entry name" value="Transaminase_4ab_Lys_Orn"/>
    <property type="match status" value="1"/>
</dbReference>
<organism evidence="5 6">
    <name type="scientific">Rhodobacter flavimaris</name>
    <dbReference type="NCBI Taxonomy" id="2907145"/>
    <lineage>
        <taxon>Bacteria</taxon>
        <taxon>Pseudomonadati</taxon>
        <taxon>Pseudomonadota</taxon>
        <taxon>Alphaproteobacteria</taxon>
        <taxon>Rhodobacterales</taxon>
        <taxon>Rhodobacter group</taxon>
        <taxon>Rhodobacter</taxon>
    </lineage>
</organism>
<keyword evidence="5" id="KW-0808">Transferase</keyword>
<keyword evidence="5" id="KW-0032">Aminotransferase</keyword>
<dbReference type="PROSITE" id="PS00600">
    <property type="entry name" value="AA_TRANSFER_CLASS_3"/>
    <property type="match status" value="1"/>
</dbReference>
<gene>
    <name evidence="5" type="ORF">LZA78_01955</name>
</gene>